<dbReference type="GO" id="GO:0016020">
    <property type="term" value="C:membrane"/>
    <property type="evidence" value="ECO:0007669"/>
    <property type="project" value="UniProtKB-SubCell"/>
</dbReference>
<accession>A0A835NWT9</accession>
<dbReference type="PANTHER" id="PTHR23252:SF29">
    <property type="entry name" value="INTEGRAL MEMBRANE PROTEIN GPR180"/>
    <property type="match status" value="1"/>
</dbReference>
<keyword evidence="5" id="KW-0325">Glycoprotein</keyword>
<keyword evidence="11" id="KW-1185">Reference proteome</keyword>
<evidence type="ECO:0000313" key="10">
    <source>
        <dbReference type="EMBL" id="KAI1241795.1"/>
    </source>
</evidence>
<feature type="domain" description="GPR180/TMEM145 transmembrane" evidence="7">
    <location>
        <begin position="168"/>
        <end position="355"/>
    </location>
</feature>
<evidence type="ECO:0000256" key="4">
    <source>
        <dbReference type="ARBA" id="ARBA00023136"/>
    </source>
</evidence>
<protein>
    <recommendedName>
        <fullName evidence="12">G protein-coupled receptor 180</fullName>
    </recommendedName>
</protein>
<keyword evidence="4 6" id="KW-0472">Membrane</keyword>
<organism evidence="9">
    <name type="scientific">Lamprotornis superbus</name>
    <dbReference type="NCBI Taxonomy" id="245042"/>
    <lineage>
        <taxon>Eukaryota</taxon>
        <taxon>Metazoa</taxon>
        <taxon>Chordata</taxon>
        <taxon>Craniata</taxon>
        <taxon>Vertebrata</taxon>
        <taxon>Euteleostomi</taxon>
        <taxon>Archelosauria</taxon>
        <taxon>Archosauria</taxon>
        <taxon>Dinosauria</taxon>
        <taxon>Saurischia</taxon>
        <taxon>Theropoda</taxon>
        <taxon>Coelurosauria</taxon>
        <taxon>Aves</taxon>
        <taxon>Neognathae</taxon>
        <taxon>Neoaves</taxon>
        <taxon>Telluraves</taxon>
        <taxon>Australaves</taxon>
        <taxon>Passeriformes</taxon>
        <taxon>Sturnidae</taxon>
        <taxon>Lamprotornis</taxon>
    </lineage>
</organism>
<evidence type="ECO:0000256" key="5">
    <source>
        <dbReference type="ARBA" id="ARBA00023180"/>
    </source>
</evidence>
<evidence type="ECO:0000259" key="7">
    <source>
        <dbReference type="Pfam" id="PF10192"/>
    </source>
</evidence>
<evidence type="ECO:0000259" key="8">
    <source>
        <dbReference type="Pfam" id="PF21870"/>
    </source>
</evidence>
<dbReference type="PANTHER" id="PTHR23252">
    <property type="entry name" value="INTIMAL THICKNESS RECEPTOR-RELATED"/>
    <property type="match status" value="1"/>
</dbReference>
<feature type="domain" description="GPR180/TMEM145 transmembrane" evidence="7">
    <location>
        <begin position="369"/>
        <end position="412"/>
    </location>
</feature>
<feature type="domain" description="GPR180-like N-terminal" evidence="8">
    <location>
        <begin position="17"/>
        <end position="127"/>
    </location>
</feature>
<feature type="transmembrane region" description="Helical" evidence="6">
    <location>
        <begin position="164"/>
        <end position="184"/>
    </location>
</feature>
<evidence type="ECO:0000256" key="3">
    <source>
        <dbReference type="ARBA" id="ARBA00022989"/>
    </source>
</evidence>
<dbReference type="InterPro" id="IPR019336">
    <property type="entry name" value="GPR180/TMEM145_TM"/>
</dbReference>
<reference evidence="9" key="1">
    <citation type="submission" date="2020-10" db="EMBL/GenBank/DDBJ databases">
        <title>Feather gene expression reveals the developmental basis of iridescence in African starlings.</title>
        <authorList>
            <person name="Rubenstein D.R."/>
        </authorList>
    </citation>
    <scope>NUCLEOTIDE SEQUENCE</scope>
    <source>
        <strain evidence="9">SS15</strain>
        <tissue evidence="9">Liver</tissue>
    </source>
</reference>
<evidence type="ECO:0000313" key="9">
    <source>
        <dbReference type="EMBL" id="KAG0125389.1"/>
    </source>
</evidence>
<gene>
    <name evidence="10" type="ORF">IHE44_0005288</name>
    <name evidence="9" type="ORF">IHE44_005370</name>
</gene>
<dbReference type="Pfam" id="PF10192">
    <property type="entry name" value="GPR180-TMEM145_TM"/>
    <property type="match status" value="2"/>
</dbReference>
<dbReference type="InterPro" id="IPR047831">
    <property type="entry name" value="GPR180/TMEM145"/>
</dbReference>
<name>A0A835NWT9_9PASS</name>
<dbReference type="Pfam" id="PF21870">
    <property type="entry name" value="GP180_GOLD"/>
    <property type="match status" value="1"/>
</dbReference>
<feature type="transmembrane region" description="Helical" evidence="6">
    <location>
        <begin position="196"/>
        <end position="216"/>
    </location>
</feature>
<sequence>MRAAACCCCWGLAAGKTLRGGFASVAARREPWRPVARFQFYGDRAVLCVRIKNVAVAVAKAARLHLFQAQEWQKLENSVQDDSCTEKFSKAQLTMTVNHTEQNLTVSQIPYPETWYVFYVDKFTCEENYSESEDIQFEMILLNPDAEGNPLDHFSAGESGLHEFFFLLVLAYFITACIYAQSLWQTIRKRGPMHGVLKVLTIALLLQAGSAVANYLHFSSYSRDGIGAPFMGSLAELCDIISQIQMLYLLLSLCVGWTIGRMKKSHGRPLQWDSSPASTGIAVVVVVTQSFLLIWEQFEDTNHHSYHSHHGLASGLLIGLRVCLALSLAAGLYQIITVERSSLKREFYITFAKVWVTPSKLIPSSANIIACILWFLCHPCLATIAVIFREYQREKIITIGVILCQCISMVILYRLFLSHSLYWEVSSLSSVTLPLTRKCILCISVKDGGKKEGEKSRKHMGFAYISRADAVPYIRSALGDCSGQKHSSSAPMAPKSTSLCERASPGQPPPFLLAQMPVCVSCDLLVGREDLSAVDKRLSALEFLHLFSVFCCVLMLTVGLSLPSTAVLQQECVIWGRGVPAKGKLFSCFKLCLCILKKELGGITSSPQFNKEVLLRREKPWKQTQPEWVPFFSTDGNAVVEGNQGHHMAFHKVCLWKPYGRFPTLHMAMLPRAQICIPAIDYTGFSQIRDFNVCIQILLYRSTAGSLRNTALLQMFVWCLDLIICLSCSVELFGLLKAPPQARVQLSPQCKHNVVWNGGDVLQDFTGLLSLWTFSKAALSEGGSLSRCPSHKWPLQRDVFCCCSRETLLLSTSMYLKSYMAYETWLSSTSWFHLSAHLQVGNLCGTVNSLSHPSTESGQSMKPLLSDRRGAESCHQPERPECAMVCVRADVAVVTFTRLSQANALAPHTPHRQSRLLVFQRERNASGVVAEKLAWKSIQVNSMKHGCGRAGPVSIHTSPQRSGL</sequence>
<keyword evidence="3 6" id="KW-1133">Transmembrane helix</keyword>
<evidence type="ECO:0000256" key="1">
    <source>
        <dbReference type="ARBA" id="ARBA00004141"/>
    </source>
</evidence>
<evidence type="ECO:0008006" key="12">
    <source>
        <dbReference type="Google" id="ProtNLM"/>
    </source>
</evidence>
<dbReference type="EMBL" id="JADDUC010000021">
    <property type="protein sequence ID" value="KAG0125389.1"/>
    <property type="molecule type" value="Genomic_DNA"/>
</dbReference>
<proteinExistence type="predicted"/>
<evidence type="ECO:0000256" key="6">
    <source>
        <dbReference type="SAM" id="Phobius"/>
    </source>
</evidence>
<comment type="caution">
    <text evidence="9">The sequence shown here is derived from an EMBL/GenBank/DDBJ whole genome shotgun (WGS) entry which is preliminary data.</text>
</comment>
<comment type="subcellular location">
    <subcellularLocation>
        <location evidence="1">Membrane</location>
        <topology evidence="1">Multi-pass membrane protein</topology>
    </subcellularLocation>
</comment>
<reference evidence="10 11" key="2">
    <citation type="journal article" date="2021" name="J. Hered.">
        <title>Feather Gene Expression Elucidates the Developmental Basis of Plumage Iridescence in African Starlings.</title>
        <authorList>
            <person name="Rubenstein D.R."/>
            <person name="Corvelo A."/>
            <person name="MacManes M.D."/>
            <person name="Maia R."/>
            <person name="Narzisi G."/>
            <person name="Rousaki A."/>
            <person name="Vandenabeele P."/>
            <person name="Shawkey M.D."/>
            <person name="Solomon J."/>
        </authorList>
    </citation>
    <scope>NUCLEOTIDE SEQUENCE [LARGE SCALE GENOMIC DNA]</scope>
    <source>
        <strain evidence="10">SS15</strain>
    </source>
</reference>
<keyword evidence="2 6" id="KW-0812">Transmembrane</keyword>
<feature type="transmembrane region" description="Helical" evidence="6">
    <location>
        <begin position="240"/>
        <end position="260"/>
    </location>
</feature>
<feature type="transmembrane region" description="Helical" evidence="6">
    <location>
        <begin position="543"/>
        <end position="562"/>
    </location>
</feature>
<feature type="transmembrane region" description="Helical" evidence="6">
    <location>
        <begin position="272"/>
        <end position="295"/>
    </location>
</feature>
<dbReference type="AlphaFoldDB" id="A0A835NWT9"/>
<evidence type="ECO:0000313" key="11">
    <source>
        <dbReference type="Proteomes" id="UP000618051"/>
    </source>
</evidence>
<dbReference type="Proteomes" id="UP000618051">
    <property type="component" value="Unassembled WGS sequence"/>
</dbReference>
<dbReference type="OrthoDB" id="45670at2759"/>
<feature type="transmembrane region" description="Helical" evidence="6">
    <location>
        <begin position="395"/>
        <end position="416"/>
    </location>
</feature>
<dbReference type="InterPro" id="IPR053880">
    <property type="entry name" value="GPR180-like_N"/>
</dbReference>
<reference evidence="10" key="3">
    <citation type="submission" date="2022-01" db="EMBL/GenBank/DDBJ databases">
        <authorList>
            <person name="Rubenstein D.R."/>
        </authorList>
    </citation>
    <scope>NUCLEOTIDE SEQUENCE</scope>
    <source>
        <strain evidence="10">SS15</strain>
        <tissue evidence="10">Liver</tissue>
    </source>
</reference>
<dbReference type="GO" id="GO:0007186">
    <property type="term" value="P:G protein-coupled receptor signaling pathway"/>
    <property type="evidence" value="ECO:0007669"/>
    <property type="project" value="InterPro"/>
</dbReference>
<dbReference type="GO" id="GO:0019236">
    <property type="term" value="P:response to pheromone"/>
    <property type="evidence" value="ECO:0007669"/>
    <property type="project" value="InterPro"/>
</dbReference>
<evidence type="ECO:0000256" key="2">
    <source>
        <dbReference type="ARBA" id="ARBA00022692"/>
    </source>
</evidence>
<dbReference type="EMBL" id="JADDUC020000002">
    <property type="protein sequence ID" value="KAI1241795.1"/>
    <property type="molecule type" value="Genomic_DNA"/>
</dbReference>
<feature type="transmembrane region" description="Helical" evidence="6">
    <location>
        <begin position="315"/>
        <end position="336"/>
    </location>
</feature>